<feature type="binding site" evidence="4">
    <location>
        <begin position="175"/>
        <end position="178"/>
    </location>
    <ligand>
        <name>pyridoxal 5'-phosphate</name>
        <dbReference type="ChEBI" id="CHEBI:597326"/>
    </ligand>
</feature>
<dbReference type="GO" id="GO:0030170">
    <property type="term" value="F:pyridoxal phosphate binding"/>
    <property type="evidence" value="ECO:0007669"/>
    <property type="project" value="UniProtKB-UniRule"/>
</dbReference>
<dbReference type="HAMAP" id="MF_01970">
    <property type="entry name" value="Kynureninase"/>
    <property type="match status" value="1"/>
</dbReference>
<feature type="binding site" evidence="4">
    <location>
        <position position="147"/>
    </location>
    <ligand>
        <name>pyridoxal 5'-phosphate</name>
        <dbReference type="ChEBI" id="CHEBI:597326"/>
    </ligand>
</feature>
<evidence type="ECO:0000256" key="4">
    <source>
        <dbReference type="HAMAP-Rule" id="MF_03017"/>
    </source>
</evidence>
<evidence type="ECO:0000256" key="5">
    <source>
        <dbReference type="PIRNR" id="PIRNR038800"/>
    </source>
</evidence>
<dbReference type="Pfam" id="PF01041">
    <property type="entry name" value="DegT_DnrJ_EryC1"/>
    <property type="match status" value="1"/>
</dbReference>
<comment type="pathway">
    <text evidence="4 5">Amino-acid degradation; L-kynurenine degradation; L-alanine and anthranilate from L-kynurenine: step 1/1.</text>
</comment>
<keyword evidence="4 5" id="KW-0963">Cytoplasm</keyword>
<keyword evidence="2 4" id="KW-0378">Hydrolase</keyword>
<evidence type="ECO:0000256" key="3">
    <source>
        <dbReference type="ARBA" id="ARBA00022898"/>
    </source>
</evidence>
<dbReference type="AlphaFoldDB" id="U4LHE4"/>
<dbReference type="STRING" id="1076935.U4LHE4"/>
<dbReference type="Gene3D" id="3.40.640.10">
    <property type="entry name" value="Type I PLP-dependent aspartate aminotransferase-like (Major domain)"/>
    <property type="match status" value="1"/>
</dbReference>
<dbReference type="GO" id="GO:0019805">
    <property type="term" value="P:quinolinate biosynthetic process"/>
    <property type="evidence" value="ECO:0007669"/>
    <property type="project" value="UniProtKB-UniRule"/>
</dbReference>
<feature type="binding site" evidence="4">
    <location>
        <position position="231"/>
    </location>
    <ligand>
        <name>pyridoxal 5'-phosphate</name>
        <dbReference type="ChEBI" id="CHEBI:597326"/>
    </ligand>
</feature>
<dbReference type="GO" id="GO:0019441">
    <property type="term" value="P:L-tryptophan catabolic process to kynurenine"/>
    <property type="evidence" value="ECO:0007669"/>
    <property type="project" value="TreeGrafter"/>
</dbReference>
<feature type="region of interest" description="Disordered" evidence="6">
    <location>
        <begin position="467"/>
        <end position="491"/>
    </location>
</feature>
<accession>U4LHE4</accession>
<organism evidence="7 8">
    <name type="scientific">Pyronema omphalodes (strain CBS 100304)</name>
    <name type="common">Pyronema confluens</name>
    <dbReference type="NCBI Taxonomy" id="1076935"/>
    <lineage>
        <taxon>Eukaryota</taxon>
        <taxon>Fungi</taxon>
        <taxon>Dikarya</taxon>
        <taxon>Ascomycota</taxon>
        <taxon>Pezizomycotina</taxon>
        <taxon>Pezizomycetes</taxon>
        <taxon>Pezizales</taxon>
        <taxon>Pyronemataceae</taxon>
        <taxon>Pyronema</taxon>
    </lineage>
</organism>
<dbReference type="GO" id="GO:0043420">
    <property type="term" value="P:anthranilate metabolic process"/>
    <property type="evidence" value="ECO:0007669"/>
    <property type="project" value="UniProtKB-UniRule"/>
</dbReference>
<dbReference type="EMBL" id="HF935585">
    <property type="protein sequence ID" value="CCX31333.1"/>
    <property type="molecule type" value="Genomic_DNA"/>
</dbReference>
<dbReference type="Pfam" id="PF22580">
    <property type="entry name" value="KYNU_C"/>
    <property type="match status" value="1"/>
</dbReference>
<dbReference type="OrthoDB" id="5978656at2759"/>
<evidence type="ECO:0000313" key="8">
    <source>
        <dbReference type="Proteomes" id="UP000018144"/>
    </source>
</evidence>
<keyword evidence="3 4" id="KW-0663">Pyridoxal phosphate</keyword>
<keyword evidence="1 4" id="KW-0662">Pyridine nucleotide biosynthesis</keyword>
<feature type="binding site" evidence="4">
    <location>
        <position position="343"/>
    </location>
    <ligand>
        <name>pyridoxal 5'-phosphate</name>
        <dbReference type="ChEBI" id="CHEBI:597326"/>
    </ligand>
</feature>
<dbReference type="UniPathway" id="UPA00334">
    <property type="reaction ID" value="UER00455"/>
</dbReference>
<sequence>MSELSMSTAPYSSRLENGTWNFPANATDLNFAKEQDSKDPLRKFRNEFCIPSKAELKDPHPEAKSVSEQNDPSDLSIYLCGNSLGLQPKRTRELLSEELSIWATRGVTGHFDHPLSRPWVSAAEQLQQHMSAIVGASPSEVAVMGTLTDNIHLLMASFYRPSGQRTKIIIEGKAFPSDHYAITSQIEWHGLDPNKELVLIEPSSGEYTVTTQEILDAIEKHKDNTAVLFLSGVQYYTGQLFEMEKITKYAKERGIMVGWDLAHAVGNVELHLHDWGVDFAAWCTYKYLSSGPGGMAGIFVHASHDDEKRHRLAGWWGHDPESRFRMENTFNPAKGAAGYMLSNPSIMSLTALRSSLSVFAETSMAALRTKSMHLTAYLNHLLAEMFPEPNPYFRIITPADPNQRGAQLSLLFKGGIMLPVFNRLMDQGIVVDERKPDVIRVAPLPMYNGWEDVYMFVCKLKEAIEETEKRGGTREEVEVMRDAQRKGPTSP</sequence>
<dbReference type="GO" id="GO:0005737">
    <property type="term" value="C:cytoplasm"/>
    <property type="evidence" value="ECO:0007669"/>
    <property type="project" value="UniProtKB-SubCell"/>
</dbReference>
<dbReference type="FunFam" id="3.40.640.10:FF:000031">
    <property type="entry name" value="Kynureninase"/>
    <property type="match status" value="1"/>
</dbReference>
<dbReference type="InterPro" id="IPR015424">
    <property type="entry name" value="PyrdxlP-dep_Trfase"/>
</dbReference>
<dbReference type="InterPro" id="IPR010111">
    <property type="entry name" value="Kynureninase"/>
</dbReference>
<feature type="binding site" evidence="4">
    <location>
        <position position="315"/>
    </location>
    <ligand>
        <name>pyridoxal 5'-phosphate</name>
        <dbReference type="ChEBI" id="CHEBI:597326"/>
    </ligand>
</feature>
<feature type="binding site" evidence="4">
    <location>
        <position position="148"/>
    </location>
    <ligand>
        <name>pyridoxal 5'-phosphate</name>
        <dbReference type="ChEBI" id="CHEBI:597326"/>
    </ligand>
</feature>
<dbReference type="NCBIfam" id="TIGR01814">
    <property type="entry name" value="kynureninase"/>
    <property type="match status" value="1"/>
</dbReference>
<dbReference type="Gene3D" id="3.90.1150.10">
    <property type="entry name" value="Aspartate Aminotransferase, domain 1"/>
    <property type="match status" value="1"/>
</dbReference>
<dbReference type="PIRSF" id="PIRSF038800">
    <property type="entry name" value="KYNU"/>
    <property type="match status" value="1"/>
</dbReference>
<dbReference type="InterPro" id="IPR015421">
    <property type="entry name" value="PyrdxlP-dep_Trfase_major"/>
</dbReference>
<dbReference type="OMA" id="YTEVWEF"/>
<dbReference type="GO" id="GO:0034354">
    <property type="term" value="P:'de novo' NAD+ biosynthetic process from L-tryptophan"/>
    <property type="evidence" value="ECO:0007669"/>
    <property type="project" value="UniProtKB-UniRule"/>
</dbReference>
<dbReference type="InterPro" id="IPR000653">
    <property type="entry name" value="DegT/StrS_aminotransferase"/>
</dbReference>
<dbReference type="SUPFAM" id="SSF53383">
    <property type="entry name" value="PLP-dependent transferases"/>
    <property type="match status" value="1"/>
</dbReference>
<dbReference type="EC" id="3.7.1.3" evidence="4 5"/>
<keyword evidence="8" id="KW-1185">Reference proteome</keyword>
<proteinExistence type="inferred from homology"/>
<feature type="compositionally biased region" description="Basic and acidic residues" evidence="6">
    <location>
        <begin position="467"/>
        <end position="485"/>
    </location>
</feature>
<feature type="binding site" evidence="4">
    <location>
        <position position="260"/>
    </location>
    <ligand>
        <name>pyridoxal 5'-phosphate</name>
        <dbReference type="ChEBI" id="CHEBI:597326"/>
    </ligand>
</feature>
<reference evidence="7 8" key="1">
    <citation type="journal article" date="2013" name="PLoS Genet.">
        <title>The genome and development-dependent transcriptomes of Pyronema confluens: a window into fungal evolution.</title>
        <authorList>
            <person name="Traeger S."/>
            <person name="Altegoer F."/>
            <person name="Freitag M."/>
            <person name="Gabaldon T."/>
            <person name="Kempken F."/>
            <person name="Kumar A."/>
            <person name="Marcet-Houben M."/>
            <person name="Poggeler S."/>
            <person name="Stajich J.E."/>
            <person name="Nowrousian M."/>
        </authorList>
    </citation>
    <scope>NUCLEOTIDE SEQUENCE [LARGE SCALE GENOMIC DNA]</scope>
    <source>
        <strain evidence="8">CBS 100304</strain>
        <tissue evidence="7">Vegetative mycelium</tissue>
    </source>
</reference>
<dbReference type="InterPro" id="IPR015422">
    <property type="entry name" value="PyrdxlP-dep_Trfase_small"/>
</dbReference>
<comment type="cofactor">
    <cofactor evidence="4 5">
        <name>pyridoxal 5'-phosphate</name>
        <dbReference type="ChEBI" id="CHEBI:597326"/>
    </cofactor>
</comment>
<evidence type="ECO:0000256" key="6">
    <source>
        <dbReference type="SAM" id="MobiDB-lite"/>
    </source>
</evidence>
<comment type="catalytic activity">
    <reaction evidence="4 5">
        <text>L-kynurenine + H2O = anthranilate + L-alanine + H(+)</text>
        <dbReference type="Rhea" id="RHEA:16813"/>
        <dbReference type="ChEBI" id="CHEBI:15377"/>
        <dbReference type="ChEBI" id="CHEBI:15378"/>
        <dbReference type="ChEBI" id="CHEBI:16567"/>
        <dbReference type="ChEBI" id="CHEBI:57959"/>
        <dbReference type="ChEBI" id="CHEBI:57972"/>
        <dbReference type="EC" id="3.7.1.3"/>
    </reaction>
</comment>
<dbReference type="GO" id="GO:0030429">
    <property type="term" value="F:kynureninase activity"/>
    <property type="evidence" value="ECO:0007669"/>
    <property type="project" value="UniProtKB-UniRule"/>
</dbReference>
<dbReference type="Proteomes" id="UP000018144">
    <property type="component" value="Unassembled WGS sequence"/>
</dbReference>
<name>U4LHE4_PYROM</name>
<comment type="pathway">
    <text evidence="4 5">Cofactor biosynthesis; NAD(+) biosynthesis; quinolinate from L-kynurenine: step 2/3.</text>
</comment>
<dbReference type="UniPathway" id="UPA00253">
    <property type="reaction ID" value="UER00329"/>
</dbReference>
<comment type="subunit">
    <text evidence="4 5">Homodimer.</text>
</comment>
<feature type="region of interest" description="Disordered" evidence="6">
    <location>
        <begin position="1"/>
        <end position="23"/>
    </location>
</feature>
<comment type="catalytic activity">
    <reaction evidence="5">
        <text>3-hydroxy-L-kynurenine + H2O = 3-hydroxyanthranilate + L-alanine + H(+)</text>
        <dbReference type="Rhea" id="RHEA:25143"/>
        <dbReference type="ChEBI" id="CHEBI:15377"/>
        <dbReference type="ChEBI" id="CHEBI:15378"/>
        <dbReference type="ChEBI" id="CHEBI:36559"/>
        <dbReference type="ChEBI" id="CHEBI:57972"/>
        <dbReference type="ChEBI" id="CHEBI:58125"/>
        <dbReference type="EC" id="3.7.1.3"/>
    </reaction>
</comment>
<dbReference type="PANTHER" id="PTHR14084:SF0">
    <property type="entry name" value="KYNURENINASE"/>
    <property type="match status" value="1"/>
</dbReference>
<protein>
    <recommendedName>
        <fullName evidence="4 5">Kynureninase</fullName>
        <ecNumber evidence="4 5">3.7.1.3</ecNumber>
    </recommendedName>
    <alternativeName>
        <fullName evidence="4">Biosynthesis of nicotinic acid protein 5</fullName>
    </alternativeName>
    <alternativeName>
        <fullName evidence="4">L-kynurenine hydrolase</fullName>
    </alternativeName>
</protein>
<comment type="subcellular location">
    <subcellularLocation>
        <location evidence="4 5">Cytoplasm</location>
    </subcellularLocation>
</comment>
<evidence type="ECO:0000313" key="7">
    <source>
        <dbReference type="EMBL" id="CCX31333.1"/>
    </source>
</evidence>
<feature type="binding site" evidence="4">
    <location>
        <position position="285"/>
    </location>
    <ligand>
        <name>pyridoxal 5'-phosphate</name>
        <dbReference type="ChEBI" id="CHEBI:597326"/>
    </ligand>
</feature>
<evidence type="ECO:0000256" key="1">
    <source>
        <dbReference type="ARBA" id="ARBA00022642"/>
    </source>
</evidence>
<comment type="function">
    <text evidence="4 5">Catalyzes the cleavage of L-kynurenine (L-Kyn) and L-3-hydroxykynurenine (L-3OHKyn) into anthranilic acid (AA) and 3-hydroxyanthranilic acid (3-OHAA), respectively.</text>
</comment>
<feature type="binding site" evidence="4">
    <location>
        <position position="263"/>
    </location>
    <ligand>
        <name>pyridoxal 5'-phosphate</name>
        <dbReference type="ChEBI" id="CHEBI:597326"/>
    </ligand>
</feature>
<dbReference type="PANTHER" id="PTHR14084">
    <property type="entry name" value="KYNURENINASE"/>
    <property type="match status" value="1"/>
</dbReference>
<dbReference type="GO" id="GO:0097053">
    <property type="term" value="P:L-kynurenine catabolic process"/>
    <property type="evidence" value="ECO:0007669"/>
    <property type="project" value="UniProtKB-UniRule"/>
</dbReference>
<evidence type="ECO:0000256" key="2">
    <source>
        <dbReference type="ARBA" id="ARBA00022801"/>
    </source>
</evidence>
<comment type="similarity">
    <text evidence="4 5">Belongs to the kynureninase family.</text>
</comment>
<gene>
    <name evidence="4" type="primary">BNA5</name>
    <name evidence="7" type="ORF">PCON_10616</name>
</gene>
<dbReference type="eggNOG" id="KOG3846">
    <property type="taxonomic scope" value="Eukaryota"/>
</dbReference>
<feature type="modified residue" description="N6-(pyridoxal phosphate)lysine" evidence="4">
    <location>
        <position position="286"/>
    </location>
</feature>